<reference evidence="8" key="1">
    <citation type="submission" date="2021-12" db="EMBL/GenBank/DDBJ databases">
        <authorList>
            <person name="King R."/>
        </authorList>
    </citation>
    <scope>NUCLEOTIDE SEQUENCE</scope>
</reference>
<feature type="transmembrane region" description="Helical" evidence="6">
    <location>
        <begin position="248"/>
        <end position="269"/>
    </location>
</feature>
<dbReference type="Pfam" id="PF00083">
    <property type="entry name" value="Sugar_tr"/>
    <property type="match status" value="1"/>
</dbReference>
<keyword evidence="4 6" id="KW-0472">Membrane</keyword>
<comment type="subcellular location">
    <subcellularLocation>
        <location evidence="1">Membrane</location>
        <topology evidence="1">Multi-pass membrane protein</topology>
    </subcellularLocation>
</comment>
<feature type="transmembrane region" description="Helical" evidence="6">
    <location>
        <begin position="420"/>
        <end position="438"/>
    </location>
</feature>
<evidence type="ECO:0000256" key="4">
    <source>
        <dbReference type="ARBA" id="ARBA00023136"/>
    </source>
</evidence>
<accession>A0ABN8B0R4</accession>
<evidence type="ECO:0000313" key="8">
    <source>
        <dbReference type="EMBL" id="CAH0401690.1"/>
    </source>
</evidence>
<feature type="transmembrane region" description="Helical" evidence="6">
    <location>
        <begin position="387"/>
        <end position="408"/>
    </location>
</feature>
<dbReference type="PANTHER" id="PTHR48021">
    <property type="match status" value="1"/>
</dbReference>
<keyword evidence="2 6" id="KW-0812">Transmembrane</keyword>
<feature type="transmembrane region" description="Helical" evidence="6">
    <location>
        <begin position="12"/>
        <end position="33"/>
    </location>
</feature>
<evidence type="ECO:0000256" key="6">
    <source>
        <dbReference type="SAM" id="Phobius"/>
    </source>
</evidence>
<dbReference type="Proteomes" id="UP001153292">
    <property type="component" value="Chromosome 2"/>
</dbReference>
<evidence type="ECO:0000256" key="5">
    <source>
        <dbReference type="ARBA" id="ARBA00023180"/>
    </source>
</evidence>
<dbReference type="PROSITE" id="PS50850">
    <property type="entry name" value="MFS"/>
    <property type="match status" value="1"/>
</dbReference>
<dbReference type="InterPro" id="IPR003663">
    <property type="entry name" value="Sugar/inositol_transpt"/>
</dbReference>
<feature type="transmembrane region" description="Helical" evidence="6">
    <location>
        <begin position="289"/>
        <end position="308"/>
    </location>
</feature>
<keyword evidence="5" id="KW-0325">Glycoprotein</keyword>
<evidence type="ECO:0000313" key="9">
    <source>
        <dbReference type="Proteomes" id="UP001153292"/>
    </source>
</evidence>
<feature type="domain" description="Major facilitator superfamily (MFS) profile" evidence="7">
    <location>
        <begin position="16"/>
        <end position="442"/>
    </location>
</feature>
<dbReference type="InterPro" id="IPR020846">
    <property type="entry name" value="MFS_dom"/>
</dbReference>
<proteinExistence type="predicted"/>
<dbReference type="Gene3D" id="1.20.1250.20">
    <property type="entry name" value="MFS general substrate transporter like domains"/>
    <property type="match status" value="1"/>
</dbReference>
<dbReference type="SUPFAM" id="SSF103473">
    <property type="entry name" value="MFS general substrate transporter"/>
    <property type="match status" value="1"/>
</dbReference>
<feature type="transmembrane region" description="Helical" evidence="6">
    <location>
        <begin position="351"/>
        <end position="375"/>
    </location>
</feature>
<sequence>MIFNFFDGPLVRQYAVVILVNLNLFACGLGLAWPSPVLVKLRDEDDLVLHRPVTEDEGSWIVSIGSLVGAFSNFIPALLLDRIGRKYCIIMGVVPKIAGALFLGSATDVWMLLLGRALNGVSDAFVFTVVPMYASEVASNAVRGSLGTILQIMCSFGIVIMLSVGPFVSYSTVSILFTVTVVVCAVPLIFLPDSPYSLYSKGRSEEALRVLTFFRGSESAANLELKEYALETKTDDVYKLQLFMNRMFLKTIVIVAIFLIGVQFIGFNAVTFYLQTVLESTQTSIRPEIASVIIGCIQLAASFVTTLITDKFGRKPILSVTLIGQMLGMVGLGSFFYVTMGATSVTGFMNFLPLISLILIVFCFSAGPGSLNWALSAELFDNAGRAFGVSICTTISMVSLFLTTRYFAPLMVAIGPAATYWAFAVNCLLLCLFIVLMIPETKGRSFAEIQEAMGAKRKTDEESSVK</sequence>
<keyword evidence="3 6" id="KW-1133">Transmembrane helix</keyword>
<feature type="transmembrane region" description="Helical" evidence="6">
    <location>
        <begin position="170"/>
        <end position="191"/>
    </location>
</feature>
<dbReference type="InterPro" id="IPR050549">
    <property type="entry name" value="MFS_Trehalose_Transporter"/>
</dbReference>
<evidence type="ECO:0000256" key="2">
    <source>
        <dbReference type="ARBA" id="ARBA00022692"/>
    </source>
</evidence>
<gene>
    <name evidence="8" type="ORF">CHILSU_LOCUS4923</name>
</gene>
<feature type="transmembrane region" description="Helical" evidence="6">
    <location>
        <begin position="320"/>
        <end position="339"/>
    </location>
</feature>
<feature type="transmembrane region" description="Helical" evidence="6">
    <location>
        <begin position="146"/>
        <end position="164"/>
    </location>
</feature>
<dbReference type="PANTHER" id="PTHR48021:SF1">
    <property type="entry name" value="GH07001P-RELATED"/>
    <property type="match status" value="1"/>
</dbReference>
<dbReference type="PRINTS" id="PR00171">
    <property type="entry name" value="SUGRTRNSPORT"/>
</dbReference>
<evidence type="ECO:0000256" key="1">
    <source>
        <dbReference type="ARBA" id="ARBA00004141"/>
    </source>
</evidence>
<dbReference type="InterPro" id="IPR005828">
    <property type="entry name" value="MFS_sugar_transport-like"/>
</dbReference>
<feature type="transmembrane region" description="Helical" evidence="6">
    <location>
        <begin position="113"/>
        <end position="134"/>
    </location>
</feature>
<keyword evidence="9" id="KW-1185">Reference proteome</keyword>
<evidence type="ECO:0000256" key="3">
    <source>
        <dbReference type="ARBA" id="ARBA00022989"/>
    </source>
</evidence>
<feature type="transmembrane region" description="Helical" evidence="6">
    <location>
        <begin position="60"/>
        <end position="80"/>
    </location>
</feature>
<evidence type="ECO:0000259" key="7">
    <source>
        <dbReference type="PROSITE" id="PS50850"/>
    </source>
</evidence>
<protein>
    <recommendedName>
        <fullName evidence="7">Major facilitator superfamily (MFS) profile domain-containing protein</fullName>
    </recommendedName>
</protein>
<feature type="transmembrane region" description="Helical" evidence="6">
    <location>
        <begin position="87"/>
        <end position="107"/>
    </location>
</feature>
<organism evidence="8 9">
    <name type="scientific">Chilo suppressalis</name>
    <name type="common">Asiatic rice borer moth</name>
    <dbReference type="NCBI Taxonomy" id="168631"/>
    <lineage>
        <taxon>Eukaryota</taxon>
        <taxon>Metazoa</taxon>
        <taxon>Ecdysozoa</taxon>
        <taxon>Arthropoda</taxon>
        <taxon>Hexapoda</taxon>
        <taxon>Insecta</taxon>
        <taxon>Pterygota</taxon>
        <taxon>Neoptera</taxon>
        <taxon>Endopterygota</taxon>
        <taxon>Lepidoptera</taxon>
        <taxon>Glossata</taxon>
        <taxon>Ditrysia</taxon>
        <taxon>Pyraloidea</taxon>
        <taxon>Crambidae</taxon>
        <taxon>Crambinae</taxon>
        <taxon>Chilo</taxon>
    </lineage>
</organism>
<dbReference type="EMBL" id="OU963895">
    <property type="protein sequence ID" value="CAH0401690.1"/>
    <property type="molecule type" value="Genomic_DNA"/>
</dbReference>
<name>A0ABN8B0R4_CHISP</name>
<dbReference type="InterPro" id="IPR036259">
    <property type="entry name" value="MFS_trans_sf"/>
</dbReference>